<feature type="region of interest" description="Disordered" evidence="1">
    <location>
        <begin position="1"/>
        <end position="21"/>
    </location>
</feature>
<reference evidence="2 3" key="1">
    <citation type="submission" date="2024-04" db="EMBL/GenBank/DDBJ databases">
        <title>Tritrichomonas musculus Genome.</title>
        <authorList>
            <person name="Alves-Ferreira E."/>
            <person name="Grigg M."/>
            <person name="Lorenzi H."/>
            <person name="Galac M."/>
        </authorList>
    </citation>
    <scope>NUCLEOTIDE SEQUENCE [LARGE SCALE GENOMIC DNA]</scope>
    <source>
        <strain evidence="2 3">EAF2021</strain>
    </source>
</reference>
<organism evidence="2 3">
    <name type="scientific">Tritrichomonas musculus</name>
    <dbReference type="NCBI Taxonomy" id="1915356"/>
    <lineage>
        <taxon>Eukaryota</taxon>
        <taxon>Metamonada</taxon>
        <taxon>Parabasalia</taxon>
        <taxon>Tritrichomonadida</taxon>
        <taxon>Tritrichomonadidae</taxon>
        <taxon>Tritrichomonas</taxon>
    </lineage>
</organism>
<dbReference type="PANTHER" id="PTHR24159:SF5">
    <property type="entry name" value="ANK_REP_REGION DOMAIN-CONTAINING PROTEIN"/>
    <property type="match status" value="1"/>
</dbReference>
<evidence type="ECO:0000313" key="2">
    <source>
        <dbReference type="EMBL" id="KAK8880359.1"/>
    </source>
</evidence>
<dbReference type="SUPFAM" id="SSF48403">
    <property type="entry name" value="Ankyrin repeat"/>
    <property type="match status" value="1"/>
</dbReference>
<keyword evidence="3" id="KW-1185">Reference proteome</keyword>
<dbReference type="PANTHER" id="PTHR24159">
    <property type="match status" value="1"/>
</dbReference>
<proteinExistence type="predicted"/>
<comment type="caution">
    <text evidence="2">The sequence shown here is derived from an EMBL/GenBank/DDBJ whole genome shotgun (WGS) entry which is preliminary data.</text>
</comment>
<dbReference type="EMBL" id="JAPFFF010000010">
    <property type="protein sequence ID" value="KAK8880359.1"/>
    <property type="molecule type" value="Genomic_DNA"/>
</dbReference>
<protein>
    <recommendedName>
        <fullName evidence="4">DUF3447 domain-containing protein</fullName>
    </recommendedName>
</protein>
<dbReference type="Proteomes" id="UP001470230">
    <property type="component" value="Unassembled WGS sequence"/>
</dbReference>
<accession>A0ABR2JNY3</accession>
<dbReference type="SMART" id="SM00248">
    <property type="entry name" value="ANK"/>
    <property type="match status" value="6"/>
</dbReference>
<dbReference type="Pfam" id="PF12796">
    <property type="entry name" value="Ank_2"/>
    <property type="match status" value="1"/>
</dbReference>
<sequence>MIYESEYTDEIREEEEEEKHEEEEYIEIDPFPPDILNYANKIATLQDILMNIEPDNMVLIFLYLIENNYFESESLISNFISHILEVTDFRPAKIPLLCDFFSKLFFEIKGSPATIETIGNELLRQLFLSISNPYPFPNESSRPHFLYQLYKHQVIQIEKIIEKLNDFISNYNWFVEPIAWVVCYFIDLVPSTIIKKATSRVKNDRYSNIVFRNFFNEKIFNNIERKNINKYVEVLKNDDVDGLYSLLSPSFNYDLTIPQCIFEECWFIQREPTLICCAAYFGSIKCFKYLFLNGADLNKADQESRTVAQFAVAGGNIEMVRLAEFVGCNFEGTIQIAAHFFQNEIFEWLYSTKFNDLSQEEKLLHHAAYSGNVRILVHCVLNGCDVNGGYHPQTPILKAAENGKSDSVLILLSHPKTDPNRPCNNETPLIYAARNGRDECVKILCSSEKVDVNWDGNDGNALDYAIKYRQLDVVNVLNQFLDQNN</sequence>
<dbReference type="Pfam" id="PF13637">
    <property type="entry name" value="Ank_4"/>
    <property type="match status" value="1"/>
</dbReference>
<dbReference type="Gene3D" id="1.25.40.20">
    <property type="entry name" value="Ankyrin repeat-containing domain"/>
    <property type="match status" value="2"/>
</dbReference>
<evidence type="ECO:0008006" key="4">
    <source>
        <dbReference type="Google" id="ProtNLM"/>
    </source>
</evidence>
<gene>
    <name evidence="2" type="ORF">M9Y10_003027</name>
</gene>
<name>A0ABR2JNY3_9EUKA</name>
<evidence type="ECO:0000313" key="3">
    <source>
        <dbReference type="Proteomes" id="UP001470230"/>
    </source>
</evidence>
<dbReference type="InterPro" id="IPR002110">
    <property type="entry name" value="Ankyrin_rpt"/>
</dbReference>
<dbReference type="InterPro" id="IPR036770">
    <property type="entry name" value="Ankyrin_rpt-contain_sf"/>
</dbReference>
<evidence type="ECO:0000256" key="1">
    <source>
        <dbReference type="SAM" id="MobiDB-lite"/>
    </source>
</evidence>